<dbReference type="Gene3D" id="1.10.10.10">
    <property type="entry name" value="Winged helix-like DNA-binding domain superfamily/Winged helix DNA-binding domain"/>
    <property type="match status" value="1"/>
</dbReference>
<dbReference type="GO" id="GO:0003677">
    <property type="term" value="F:DNA binding"/>
    <property type="evidence" value="ECO:0007669"/>
    <property type="project" value="InterPro"/>
</dbReference>
<comment type="subcellular location">
    <subcellularLocation>
        <location evidence="1">Nucleus</location>
    </subcellularLocation>
</comment>
<dbReference type="PhylomeDB" id="B4IJH1"/>
<organism evidence="5">
    <name type="scientific">Drosophila sechellia</name>
    <name type="common">Fruit fly</name>
    <dbReference type="NCBI Taxonomy" id="7238"/>
    <lineage>
        <taxon>Eukaryota</taxon>
        <taxon>Metazoa</taxon>
        <taxon>Ecdysozoa</taxon>
        <taxon>Arthropoda</taxon>
        <taxon>Hexapoda</taxon>
        <taxon>Insecta</taxon>
        <taxon>Pterygota</taxon>
        <taxon>Neoptera</taxon>
        <taxon>Endopterygota</taxon>
        <taxon>Diptera</taxon>
        <taxon>Brachycera</taxon>
        <taxon>Muscomorpha</taxon>
        <taxon>Ephydroidea</taxon>
        <taxon>Drosophilidae</taxon>
        <taxon>Drosophila</taxon>
        <taxon>Sophophora</taxon>
    </lineage>
</organism>
<protein>
    <submittedName>
        <fullName evidence="4">GM17808</fullName>
    </submittedName>
</protein>
<dbReference type="GO" id="GO:0048749">
    <property type="term" value="P:compound eye development"/>
    <property type="evidence" value="ECO:0007669"/>
    <property type="project" value="EnsemblMetazoa"/>
</dbReference>
<keyword evidence="5" id="KW-1185">Reference proteome</keyword>
<evidence type="ECO:0000256" key="2">
    <source>
        <dbReference type="SAM" id="MobiDB-lite"/>
    </source>
</evidence>
<proteinExistence type="predicted"/>
<evidence type="ECO:0000256" key="1">
    <source>
        <dbReference type="ARBA" id="ARBA00004123"/>
    </source>
</evidence>
<feature type="domain" description="HTH psq-type" evidence="3">
    <location>
        <begin position="94"/>
        <end position="145"/>
    </location>
</feature>
<evidence type="ECO:0000313" key="5">
    <source>
        <dbReference type="Proteomes" id="UP000001292"/>
    </source>
</evidence>
<dbReference type="GO" id="GO:0021556">
    <property type="term" value="P:central nervous system formation"/>
    <property type="evidence" value="ECO:0007669"/>
    <property type="project" value="EnsemblMetazoa"/>
</dbReference>
<dbReference type="Pfam" id="PF04218">
    <property type="entry name" value="CENP-B_N"/>
    <property type="match status" value="1"/>
</dbReference>
<dbReference type="InterPro" id="IPR036388">
    <property type="entry name" value="WH-like_DNA-bd_sf"/>
</dbReference>
<dbReference type="GO" id="GO:0007379">
    <property type="term" value="P:segment specification"/>
    <property type="evidence" value="ECO:0007669"/>
    <property type="project" value="EnsemblMetazoa"/>
</dbReference>
<dbReference type="AlphaFoldDB" id="B4IJH1"/>
<accession>B4IJH1</accession>
<evidence type="ECO:0000313" key="4">
    <source>
        <dbReference type="EMBL" id="EDW51162.1"/>
    </source>
</evidence>
<dbReference type="SUPFAM" id="SSF46689">
    <property type="entry name" value="Homeodomain-like"/>
    <property type="match status" value="1"/>
</dbReference>
<dbReference type="KEGG" id="dse:6619666"/>
<dbReference type="InterPro" id="IPR009057">
    <property type="entry name" value="Homeodomain-like_sf"/>
</dbReference>
<feature type="region of interest" description="Disordered" evidence="2">
    <location>
        <begin position="303"/>
        <end position="322"/>
    </location>
</feature>
<feature type="region of interest" description="Disordered" evidence="2">
    <location>
        <begin position="408"/>
        <end position="435"/>
    </location>
</feature>
<dbReference type="OMA" id="KNWAKDP"/>
<feature type="region of interest" description="Disordered" evidence="2">
    <location>
        <begin position="454"/>
        <end position="495"/>
    </location>
</feature>
<dbReference type="EMBL" id="CH480848">
    <property type="protein sequence ID" value="EDW51162.1"/>
    <property type="molecule type" value="Genomic_DNA"/>
</dbReference>
<dbReference type="GO" id="GO:0003700">
    <property type="term" value="F:DNA-binding transcription factor activity"/>
    <property type="evidence" value="ECO:0007669"/>
    <property type="project" value="EnsemblMetazoa"/>
</dbReference>
<dbReference type="InterPro" id="IPR007889">
    <property type="entry name" value="HTH_Psq"/>
</dbReference>
<sequence>MPFSSPQNHRLISAVAVRLSPFAVRSSPFAESDSQSHPSASSRSAHRWSHPHPQSPRFETAIVIAIAIASATRNRTMDISAYQHMNIRMSTRGKRPLRNLTPNDKVRAIQRIHNGEPRPVCRGTSECRSPTLRGWCKNEQELRFMCRQLGPDHLGLDTPPEKRAKFELQLQLPPKFVALPPNYEELGFGALPYSPADYPVQNESLLEKLSLVEFVKKNGGLHPEGALHPGQAGVMDYSNNMLHQLNLLALLNSKLTPQTADVLVDAQPKSEDNKVIDSPAASEDYSKNNYPLLSVKNWAKDPAKRVNSANQPEHVNDKNNNALEANSSAPQALATEQAKTPMFPDTTMPLLPAPFPNPADLAPVIAPVTPANAPPTGTDNQGAALLDWCKLFNASLNFLAFAAAAASMQPGGGGPGAPSYNPNQMASGGSEPDLETYPFNEALLKRLSPLAHSEASNESYCDSEPEDLSVRSCASKASSRSHTPDKSVGSSDAEQ</sequence>
<reference evidence="4 5" key="1">
    <citation type="journal article" date="2007" name="Nature">
        <title>Evolution of genes and genomes on the Drosophila phylogeny.</title>
        <authorList>
            <consortium name="Drosophila 12 Genomes Consortium"/>
            <person name="Clark A.G."/>
            <person name="Eisen M.B."/>
            <person name="Smith D.R."/>
            <person name="Bergman C.M."/>
            <person name="Oliver B."/>
            <person name="Markow T.A."/>
            <person name="Kaufman T.C."/>
            <person name="Kellis M."/>
            <person name="Gelbart W."/>
            <person name="Iyer V.N."/>
            <person name="Pollard D.A."/>
            <person name="Sackton T.B."/>
            <person name="Larracuente A.M."/>
            <person name="Singh N.D."/>
            <person name="Abad J.P."/>
            <person name="Abt D.N."/>
            <person name="Adryan B."/>
            <person name="Aguade M."/>
            <person name="Akashi H."/>
            <person name="Anderson W.W."/>
            <person name="Aquadro C.F."/>
            <person name="Ardell D.H."/>
            <person name="Arguello R."/>
            <person name="Artieri C.G."/>
            <person name="Barbash D.A."/>
            <person name="Barker D."/>
            <person name="Barsanti P."/>
            <person name="Batterham P."/>
            <person name="Batzoglou S."/>
            <person name="Begun D."/>
            <person name="Bhutkar A."/>
            <person name="Blanco E."/>
            <person name="Bosak S.A."/>
            <person name="Bradley R.K."/>
            <person name="Brand A.D."/>
            <person name="Brent M.R."/>
            <person name="Brooks A.N."/>
            <person name="Brown R.H."/>
            <person name="Butlin R.K."/>
            <person name="Caggese C."/>
            <person name="Calvi B.R."/>
            <person name="Bernardo de Carvalho A."/>
            <person name="Caspi A."/>
            <person name="Castrezana S."/>
            <person name="Celniker S.E."/>
            <person name="Chang J.L."/>
            <person name="Chapple C."/>
            <person name="Chatterji S."/>
            <person name="Chinwalla A."/>
            <person name="Civetta A."/>
            <person name="Clifton S.W."/>
            <person name="Comeron J.M."/>
            <person name="Costello J.C."/>
            <person name="Coyne J.A."/>
            <person name="Daub J."/>
            <person name="David R.G."/>
            <person name="Delcher A.L."/>
            <person name="Delehaunty K."/>
            <person name="Do C.B."/>
            <person name="Ebling H."/>
            <person name="Edwards K."/>
            <person name="Eickbush T."/>
            <person name="Evans J.D."/>
            <person name="Filipski A."/>
            <person name="Findeiss S."/>
            <person name="Freyhult E."/>
            <person name="Fulton L."/>
            <person name="Fulton R."/>
            <person name="Garcia A.C."/>
            <person name="Gardiner A."/>
            <person name="Garfield D.A."/>
            <person name="Garvin B.E."/>
            <person name="Gibson G."/>
            <person name="Gilbert D."/>
            <person name="Gnerre S."/>
            <person name="Godfrey J."/>
            <person name="Good R."/>
            <person name="Gotea V."/>
            <person name="Gravely B."/>
            <person name="Greenberg A.J."/>
            <person name="Griffiths-Jones S."/>
            <person name="Gross S."/>
            <person name="Guigo R."/>
            <person name="Gustafson E.A."/>
            <person name="Haerty W."/>
            <person name="Hahn M.W."/>
            <person name="Halligan D.L."/>
            <person name="Halpern A.L."/>
            <person name="Halter G.M."/>
            <person name="Han M.V."/>
            <person name="Heger A."/>
            <person name="Hillier L."/>
            <person name="Hinrichs A.S."/>
            <person name="Holmes I."/>
            <person name="Hoskins R.A."/>
            <person name="Hubisz M.J."/>
            <person name="Hultmark D."/>
            <person name="Huntley M.A."/>
            <person name="Jaffe D.B."/>
            <person name="Jagadeeshan S."/>
            <person name="Jeck W.R."/>
            <person name="Johnson J."/>
            <person name="Jones C.D."/>
            <person name="Jordan W.C."/>
            <person name="Karpen G.H."/>
            <person name="Kataoka E."/>
            <person name="Keightley P.D."/>
            <person name="Kheradpour P."/>
            <person name="Kirkness E.F."/>
            <person name="Koerich L.B."/>
            <person name="Kristiansen K."/>
            <person name="Kudrna D."/>
            <person name="Kulathinal R.J."/>
            <person name="Kumar S."/>
            <person name="Kwok R."/>
            <person name="Lander E."/>
            <person name="Langley C.H."/>
            <person name="Lapoint R."/>
            <person name="Lazzaro B.P."/>
            <person name="Lee S.J."/>
            <person name="Levesque L."/>
            <person name="Li R."/>
            <person name="Lin C.F."/>
            <person name="Lin M.F."/>
            <person name="Lindblad-Toh K."/>
            <person name="Llopart A."/>
            <person name="Long M."/>
            <person name="Low L."/>
            <person name="Lozovsky E."/>
            <person name="Lu J."/>
            <person name="Luo M."/>
            <person name="Machado C.A."/>
            <person name="Makalowski W."/>
            <person name="Marzo M."/>
            <person name="Matsuda M."/>
            <person name="Matzkin L."/>
            <person name="McAllister B."/>
            <person name="McBride C.S."/>
            <person name="McKernan B."/>
            <person name="McKernan K."/>
            <person name="Mendez-Lago M."/>
            <person name="Minx P."/>
            <person name="Mollenhauer M.U."/>
            <person name="Montooth K."/>
            <person name="Mount S.M."/>
            <person name="Mu X."/>
            <person name="Myers E."/>
            <person name="Negre B."/>
            <person name="Newfeld S."/>
            <person name="Nielsen R."/>
            <person name="Noor M.A."/>
            <person name="O'Grady P."/>
            <person name="Pachter L."/>
            <person name="Papaceit M."/>
            <person name="Parisi M.J."/>
            <person name="Parisi M."/>
            <person name="Parts L."/>
            <person name="Pedersen J.S."/>
            <person name="Pesole G."/>
            <person name="Phillippy A.M."/>
            <person name="Ponting C.P."/>
            <person name="Pop M."/>
            <person name="Porcelli D."/>
            <person name="Powell J.R."/>
            <person name="Prohaska S."/>
            <person name="Pruitt K."/>
            <person name="Puig M."/>
            <person name="Quesneville H."/>
            <person name="Ram K.R."/>
            <person name="Rand D."/>
            <person name="Rasmussen M.D."/>
            <person name="Reed L.K."/>
            <person name="Reenan R."/>
            <person name="Reily A."/>
            <person name="Remington K.A."/>
            <person name="Rieger T.T."/>
            <person name="Ritchie M.G."/>
            <person name="Robin C."/>
            <person name="Rogers Y.H."/>
            <person name="Rohde C."/>
            <person name="Rozas J."/>
            <person name="Rubenfield M.J."/>
            <person name="Ruiz A."/>
            <person name="Russo S."/>
            <person name="Salzberg S.L."/>
            <person name="Sanchez-Gracia A."/>
            <person name="Saranga D.J."/>
            <person name="Sato H."/>
            <person name="Schaeffer S.W."/>
            <person name="Schatz M.C."/>
            <person name="Schlenke T."/>
            <person name="Schwartz R."/>
            <person name="Segarra C."/>
            <person name="Singh R.S."/>
            <person name="Sirot L."/>
            <person name="Sirota M."/>
            <person name="Sisneros N.B."/>
            <person name="Smith C.D."/>
            <person name="Smith T.F."/>
            <person name="Spieth J."/>
            <person name="Stage D.E."/>
            <person name="Stark A."/>
            <person name="Stephan W."/>
            <person name="Strausberg R.L."/>
            <person name="Strempel S."/>
            <person name="Sturgill D."/>
            <person name="Sutton G."/>
            <person name="Sutton G.G."/>
            <person name="Tao W."/>
            <person name="Teichmann S."/>
            <person name="Tobari Y.N."/>
            <person name="Tomimura Y."/>
            <person name="Tsolas J.M."/>
            <person name="Valente V.L."/>
            <person name="Venter E."/>
            <person name="Venter J.C."/>
            <person name="Vicario S."/>
            <person name="Vieira F.G."/>
            <person name="Vilella A.J."/>
            <person name="Villasante A."/>
            <person name="Walenz B."/>
            <person name="Wang J."/>
            <person name="Wasserman M."/>
            <person name="Watts T."/>
            <person name="Wilson D."/>
            <person name="Wilson R.K."/>
            <person name="Wing R.A."/>
            <person name="Wolfner M.F."/>
            <person name="Wong A."/>
            <person name="Wong G.K."/>
            <person name="Wu C.I."/>
            <person name="Wu G."/>
            <person name="Yamamoto D."/>
            <person name="Yang H.P."/>
            <person name="Yang S.P."/>
            <person name="Yorke J.A."/>
            <person name="Yoshida K."/>
            <person name="Zdobnov E."/>
            <person name="Zhang P."/>
            <person name="Zhang Y."/>
            <person name="Zimin A.V."/>
            <person name="Baldwin J."/>
            <person name="Abdouelleil A."/>
            <person name="Abdulkadir J."/>
            <person name="Abebe A."/>
            <person name="Abera B."/>
            <person name="Abreu J."/>
            <person name="Acer S.C."/>
            <person name="Aftuck L."/>
            <person name="Alexander A."/>
            <person name="An P."/>
            <person name="Anderson E."/>
            <person name="Anderson S."/>
            <person name="Arachi H."/>
            <person name="Azer M."/>
            <person name="Bachantsang P."/>
            <person name="Barry A."/>
            <person name="Bayul T."/>
            <person name="Berlin A."/>
            <person name="Bessette D."/>
            <person name="Bloom T."/>
            <person name="Blye J."/>
            <person name="Boguslavskiy L."/>
            <person name="Bonnet C."/>
            <person name="Boukhgalter B."/>
            <person name="Bourzgui I."/>
            <person name="Brown A."/>
            <person name="Cahill P."/>
            <person name="Channer S."/>
            <person name="Cheshatsang Y."/>
            <person name="Chuda L."/>
            <person name="Citroen M."/>
            <person name="Collymore A."/>
            <person name="Cooke P."/>
            <person name="Costello M."/>
            <person name="D'Aco K."/>
            <person name="Daza R."/>
            <person name="De Haan G."/>
            <person name="DeGray S."/>
            <person name="DeMaso C."/>
            <person name="Dhargay N."/>
            <person name="Dooley K."/>
            <person name="Dooley E."/>
            <person name="Doricent M."/>
            <person name="Dorje P."/>
            <person name="Dorjee K."/>
            <person name="Dupes A."/>
            <person name="Elong R."/>
            <person name="Falk J."/>
            <person name="Farina A."/>
            <person name="Faro S."/>
            <person name="Ferguson D."/>
            <person name="Fisher S."/>
            <person name="Foley C.D."/>
            <person name="Franke A."/>
            <person name="Friedrich D."/>
            <person name="Gadbois L."/>
            <person name="Gearin G."/>
            <person name="Gearin C.R."/>
            <person name="Giannoukos G."/>
            <person name="Goode T."/>
            <person name="Graham J."/>
            <person name="Grandbois E."/>
            <person name="Grewal S."/>
            <person name="Gyaltsen K."/>
            <person name="Hafez N."/>
            <person name="Hagos B."/>
            <person name="Hall J."/>
            <person name="Henson C."/>
            <person name="Hollinger A."/>
            <person name="Honan T."/>
            <person name="Huard M.D."/>
            <person name="Hughes L."/>
            <person name="Hurhula B."/>
            <person name="Husby M.E."/>
            <person name="Kamat A."/>
            <person name="Kanga B."/>
            <person name="Kashin S."/>
            <person name="Khazanovich D."/>
            <person name="Kisner P."/>
            <person name="Lance K."/>
            <person name="Lara M."/>
            <person name="Lee W."/>
            <person name="Lennon N."/>
            <person name="Letendre F."/>
            <person name="LeVine R."/>
            <person name="Lipovsky A."/>
            <person name="Liu X."/>
            <person name="Liu J."/>
            <person name="Liu S."/>
            <person name="Lokyitsang T."/>
            <person name="Lokyitsang Y."/>
            <person name="Lubonja R."/>
            <person name="Lui A."/>
            <person name="MacDonald P."/>
            <person name="Magnisalis V."/>
            <person name="Maru K."/>
            <person name="Matthews C."/>
            <person name="McCusker W."/>
            <person name="McDonough S."/>
            <person name="Mehta T."/>
            <person name="Meldrim J."/>
            <person name="Meneus L."/>
            <person name="Mihai O."/>
            <person name="Mihalev A."/>
            <person name="Mihova T."/>
            <person name="Mittelman R."/>
            <person name="Mlenga V."/>
            <person name="Montmayeur A."/>
            <person name="Mulrain L."/>
            <person name="Navidi A."/>
            <person name="Naylor J."/>
            <person name="Negash T."/>
            <person name="Nguyen T."/>
            <person name="Nguyen N."/>
            <person name="Nicol R."/>
            <person name="Norbu C."/>
            <person name="Norbu N."/>
            <person name="Novod N."/>
            <person name="O'Neill B."/>
            <person name="Osman S."/>
            <person name="Markiewicz E."/>
            <person name="Oyono O.L."/>
            <person name="Patti C."/>
            <person name="Phunkhang P."/>
            <person name="Pierre F."/>
            <person name="Priest M."/>
            <person name="Raghuraman S."/>
            <person name="Rege F."/>
            <person name="Reyes R."/>
            <person name="Rise C."/>
            <person name="Rogov P."/>
            <person name="Ross K."/>
            <person name="Ryan E."/>
            <person name="Settipalli S."/>
            <person name="Shea T."/>
            <person name="Sherpa N."/>
            <person name="Shi L."/>
            <person name="Shih D."/>
            <person name="Sparrow T."/>
            <person name="Spaulding J."/>
            <person name="Stalker J."/>
            <person name="Stange-Thomann N."/>
            <person name="Stavropoulos S."/>
            <person name="Stone C."/>
            <person name="Strader C."/>
            <person name="Tesfaye S."/>
            <person name="Thomson T."/>
            <person name="Thoulutsang Y."/>
            <person name="Thoulutsang D."/>
            <person name="Topham K."/>
            <person name="Topping I."/>
            <person name="Tsamla T."/>
            <person name="Vassiliev H."/>
            <person name="Vo A."/>
            <person name="Wangchuk T."/>
            <person name="Wangdi T."/>
            <person name="Weiand M."/>
            <person name="Wilkinson J."/>
            <person name="Wilson A."/>
            <person name="Yadav S."/>
            <person name="Young G."/>
            <person name="Yu Q."/>
            <person name="Zembek L."/>
            <person name="Zhong D."/>
            <person name="Zimmer A."/>
            <person name="Zwirko Z."/>
            <person name="Jaffe D.B."/>
            <person name="Alvarez P."/>
            <person name="Brockman W."/>
            <person name="Butler J."/>
            <person name="Chin C."/>
            <person name="Gnerre S."/>
            <person name="Grabherr M."/>
            <person name="Kleber M."/>
            <person name="Mauceli E."/>
            <person name="MacCallum I."/>
        </authorList>
    </citation>
    <scope>NUCLEOTIDE SEQUENCE [LARGE SCALE GENOMIC DNA]</scope>
    <source>
        <strain evidence="5">Rob3c / Tucson 14021-0248.25</strain>
    </source>
</reference>
<feature type="compositionally biased region" description="Polar residues" evidence="2">
    <location>
        <begin position="307"/>
        <end position="322"/>
    </location>
</feature>
<name>B4IJH1_DROSE</name>
<dbReference type="HOGENOM" id="CLU_655994_0_0_1"/>
<dbReference type="GO" id="GO:0007469">
    <property type="term" value="P:antennal development"/>
    <property type="evidence" value="ECO:0007669"/>
    <property type="project" value="EnsemblMetazoa"/>
</dbReference>
<feature type="region of interest" description="Disordered" evidence="2">
    <location>
        <begin position="28"/>
        <end position="54"/>
    </location>
</feature>
<dbReference type="Proteomes" id="UP000001292">
    <property type="component" value="Unassembled WGS sequence"/>
</dbReference>
<evidence type="ECO:0000259" key="3">
    <source>
        <dbReference type="Pfam" id="PF04218"/>
    </source>
</evidence>
<dbReference type="GO" id="GO:0005634">
    <property type="term" value="C:nucleus"/>
    <property type="evidence" value="ECO:0007669"/>
    <property type="project" value="UniProtKB-SubCell"/>
</dbReference>
<feature type="compositionally biased region" description="Low complexity" evidence="2">
    <location>
        <begin position="32"/>
        <end position="43"/>
    </location>
</feature>
<gene>
    <name evidence="4" type="primary">Dsec\GM17808</name>
    <name evidence="4" type="ORF">Dsec_GM17808</name>
</gene>